<keyword evidence="4" id="KW-1185">Reference proteome</keyword>
<protein>
    <submittedName>
        <fullName evidence="3">Uncharacterized protein</fullName>
    </submittedName>
</protein>
<proteinExistence type="predicted"/>
<evidence type="ECO:0000313" key="3">
    <source>
        <dbReference type="EMBL" id="RLV62748.1"/>
    </source>
</evidence>
<dbReference type="Proteomes" id="UP000276834">
    <property type="component" value="Unassembled WGS sequence"/>
</dbReference>
<comment type="caution">
    <text evidence="3">The sequence shown here is derived from an EMBL/GenBank/DDBJ whole genome shotgun (WGS) entry which is preliminary data.</text>
</comment>
<evidence type="ECO:0000313" key="4">
    <source>
        <dbReference type="Proteomes" id="UP000276834"/>
    </source>
</evidence>
<evidence type="ECO:0000256" key="1">
    <source>
        <dbReference type="SAM" id="Coils"/>
    </source>
</evidence>
<dbReference type="OrthoDB" id="3176171at2759"/>
<dbReference type="EMBL" id="QUSF01005468">
    <property type="protein sequence ID" value="RLV62748.1"/>
    <property type="molecule type" value="Genomic_DNA"/>
</dbReference>
<feature type="compositionally biased region" description="Basic and acidic residues" evidence="2">
    <location>
        <begin position="95"/>
        <end position="106"/>
    </location>
</feature>
<gene>
    <name evidence="3" type="ORF">DV515_00018983</name>
</gene>
<dbReference type="AlphaFoldDB" id="A0A3L8Q6A2"/>
<evidence type="ECO:0000256" key="2">
    <source>
        <dbReference type="SAM" id="MobiDB-lite"/>
    </source>
</evidence>
<keyword evidence="1" id="KW-0175">Coiled coil</keyword>
<accession>A0A3L8Q6A2</accession>
<feature type="region of interest" description="Disordered" evidence="2">
    <location>
        <begin position="17"/>
        <end position="42"/>
    </location>
</feature>
<organism evidence="3 4">
    <name type="scientific">Chloebia gouldiae</name>
    <name type="common">Gouldian finch</name>
    <name type="synonym">Erythrura gouldiae</name>
    <dbReference type="NCBI Taxonomy" id="44316"/>
    <lineage>
        <taxon>Eukaryota</taxon>
        <taxon>Metazoa</taxon>
        <taxon>Chordata</taxon>
        <taxon>Craniata</taxon>
        <taxon>Vertebrata</taxon>
        <taxon>Euteleostomi</taxon>
        <taxon>Archelosauria</taxon>
        <taxon>Archosauria</taxon>
        <taxon>Dinosauria</taxon>
        <taxon>Saurischia</taxon>
        <taxon>Theropoda</taxon>
        <taxon>Coelurosauria</taxon>
        <taxon>Aves</taxon>
        <taxon>Neognathae</taxon>
        <taxon>Neoaves</taxon>
        <taxon>Telluraves</taxon>
        <taxon>Australaves</taxon>
        <taxon>Passeriformes</taxon>
        <taxon>Passeroidea</taxon>
        <taxon>Passeridae</taxon>
        <taxon>Chloebia</taxon>
    </lineage>
</organism>
<sequence length="146" mass="16100">MALGGVARVVPPRLLGGLRGVPGAGCPRAGGAGAPGRRLRPVPVPVQHEAKIRSLTEYAQSLELRKRHLEEAHDALGEELARLQAQEAAQGAARKQREQDETQDTDEVKAALELQLESQREAQHKQLARLRDEVNERQKTIDELRE</sequence>
<feature type="compositionally biased region" description="Gly residues" evidence="2">
    <location>
        <begin position="17"/>
        <end position="34"/>
    </location>
</feature>
<feature type="coiled-coil region" evidence="1">
    <location>
        <begin position="113"/>
        <end position="140"/>
    </location>
</feature>
<feature type="compositionally biased region" description="Low complexity" evidence="2">
    <location>
        <begin position="84"/>
        <end position="93"/>
    </location>
</feature>
<feature type="region of interest" description="Disordered" evidence="2">
    <location>
        <begin position="84"/>
        <end position="106"/>
    </location>
</feature>
<reference evidence="3 4" key="1">
    <citation type="journal article" date="2018" name="Proc. R. Soc. B">
        <title>A non-coding region near Follistatin controls head colour polymorphism in the Gouldian finch.</title>
        <authorList>
            <person name="Toomey M.B."/>
            <person name="Marques C.I."/>
            <person name="Andrade P."/>
            <person name="Araujo P.M."/>
            <person name="Sabatino S."/>
            <person name="Gazda M.A."/>
            <person name="Afonso S."/>
            <person name="Lopes R.J."/>
            <person name="Corbo J.C."/>
            <person name="Carneiro M."/>
        </authorList>
    </citation>
    <scope>NUCLEOTIDE SEQUENCE [LARGE SCALE GENOMIC DNA]</scope>
    <source>
        <strain evidence="3">Red01</strain>
        <tissue evidence="3">Muscle</tissue>
    </source>
</reference>
<name>A0A3L8Q6A2_CHLGU</name>